<dbReference type="InParanoid" id="A0A152A4K1"/>
<comment type="caution">
    <text evidence="6">The sequence shown here is derived from an EMBL/GenBank/DDBJ whole genome shotgun (WGS) entry which is preliminary data.</text>
</comment>
<evidence type="ECO:0000313" key="7">
    <source>
        <dbReference type="Proteomes" id="UP000076078"/>
    </source>
</evidence>
<evidence type="ECO:0000256" key="1">
    <source>
        <dbReference type="ARBA" id="ARBA00022737"/>
    </source>
</evidence>
<dbReference type="SUPFAM" id="SSF54928">
    <property type="entry name" value="RNA-binding domain, RBD"/>
    <property type="match status" value="2"/>
</dbReference>
<dbReference type="GO" id="GO:0010629">
    <property type="term" value="P:negative regulation of gene expression"/>
    <property type="evidence" value="ECO:0007669"/>
    <property type="project" value="UniProtKB-ARBA"/>
</dbReference>
<evidence type="ECO:0000313" key="6">
    <source>
        <dbReference type="EMBL" id="KYR01017.1"/>
    </source>
</evidence>
<dbReference type="GO" id="GO:0071013">
    <property type="term" value="C:catalytic step 2 spliceosome"/>
    <property type="evidence" value="ECO:0007669"/>
    <property type="project" value="TreeGrafter"/>
</dbReference>
<keyword evidence="7" id="KW-1185">Reference proteome</keyword>
<dbReference type="GO" id="GO:0009967">
    <property type="term" value="P:positive regulation of signal transduction"/>
    <property type="evidence" value="ECO:0007669"/>
    <property type="project" value="UniProtKB-ARBA"/>
</dbReference>
<reference evidence="6 7" key="1">
    <citation type="submission" date="2015-12" db="EMBL/GenBank/DDBJ databases">
        <title>Dictyostelia acquired genes for synthesis and detection of signals that induce cell-type specialization by lateral gene transfer from prokaryotes.</title>
        <authorList>
            <person name="Gloeckner G."/>
            <person name="Schaap P."/>
        </authorList>
    </citation>
    <scope>NUCLEOTIDE SEQUENCE [LARGE SCALE GENOMIC DNA]</scope>
    <source>
        <strain evidence="6 7">TK</strain>
    </source>
</reference>
<feature type="domain" description="RRM" evidence="5">
    <location>
        <begin position="25"/>
        <end position="103"/>
    </location>
</feature>
<keyword evidence="1" id="KW-0677">Repeat</keyword>
<dbReference type="Pfam" id="PF00076">
    <property type="entry name" value="RRM_1"/>
    <property type="match status" value="3"/>
</dbReference>
<dbReference type="InterPro" id="IPR051847">
    <property type="entry name" value="RNA_proc/Spliceosome_comp"/>
</dbReference>
<dbReference type="InterPro" id="IPR002343">
    <property type="entry name" value="Hud_Sxl_RNA"/>
</dbReference>
<feature type="domain" description="RRM" evidence="5">
    <location>
        <begin position="441"/>
        <end position="517"/>
    </location>
</feature>
<feature type="compositionally biased region" description="Polar residues" evidence="4">
    <location>
        <begin position="1"/>
        <end position="18"/>
    </location>
</feature>
<name>A0A152A4K1_TIELA</name>
<dbReference type="OrthoDB" id="266020at2759"/>
<dbReference type="STRING" id="361077.A0A152A4K1"/>
<dbReference type="InterPro" id="IPR012677">
    <property type="entry name" value="Nucleotide-bd_a/b_plait_sf"/>
</dbReference>
<dbReference type="FunFam" id="3.30.70.330:FF:000383">
    <property type="entry name" value="Sex lethal, isoform D"/>
    <property type="match status" value="1"/>
</dbReference>
<feature type="region of interest" description="Disordered" evidence="4">
    <location>
        <begin position="258"/>
        <end position="280"/>
    </location>
</feature>
<dbReference type="OMA" id="YAEYETV"/>
<dbReference type="EMBL" id="LODT01000011">
    <property type="protein sequence ID" value="KYR01017.1"/>
    <property type="molecule type" value="Genomic_DNA"/>
</dbReference>
<dbReference type="GO" id="GO:0005737">
    <property type="term" value="C:cytoplasm"/>
    <property type="evidence" value="ECO:0007669"/>
    <property type="project" value="UniProtKB-ARBA"/>
</dbReference>
<dbReference type="CDD" id="cd00590">
    <property type="entry name" value="RRM_SF"/>
    <property type="match status" value="1"/>
</dbReference>
<feature type="domain" description="RRM" evidence="5">
    <location>
        <begin position="127"/>
        <end position="206"/>
    </location>
</feature>
<gene>
    <name evidence="6" type="ORF">DLAC_02099</name>
</gene>
<evidence type="ECO:0000256" key="3">
    <source>
        <dbReference type="PROSITE-ProRule" id="PRU00176"/>
    </source>
</evidence>
<dbReference type="PANTHER" id="PTHR45880">
    <property type="entry name" value="RNA-BINDING MOTIF PROTEIN, X-LINKED 2"/>
    <property type="match status" value="1"/>
</dbReference>
<dbReference type="Proteomes" id="UP000076078">
    <property type="component" value="Unassembled WGS sequence"/>
</dbReference>
<dbReference type="PROSITE" id="PS50102">
    <property type="entry name" value="RRM"/>
    <property type="match status" value="3"/>
</dbReference>
<feature type="region of interest" description="Disordered" evidence="4">
    <location>
        <begin position="390"/>
        <end position="410"/>
    </location>
</feature>
<dbReference type="AlphaFoldDB" id="A0A152A4K1"/>
<dbReference type="Gene3D" id="3.30.70.330">
    <property type="match status" value="3"/>
</dbReference>
<dbReference type="PANTHER" id="PTHR45880:SF1">
    <property type="entry name" value="RNA-BINDING MOTIF PROTEIN, X-LINKED 2"/>
    <property type="match status" value="1"/>
</dbReference>
<accession>A0A152A4K1</accession>
<proteinExistence type="predicted"/>
<dbReference type="GO" id="GO:0003729">
    <property type="term" value="F:mRNA binding"/>
    <property type="evidence" value="ECO:0007669"/>
    <property type="project" value="UniProtKB-ARBA"/>
</dbReference>
<dbReference type="GO" id="GO:0005686">
    <property type="term" value="C:U2 snRNP"/>
    <property type="evidence" value="ECO:0007669"/>
    <property type="project" value="TreeGrafter"/>
</dbReference>
<dbReference type="PRINTS" id="PR00961">
    <property type="entry name" value="HUDSXLRNA"/>
</dbReference>
<dbReference type="GO" id="GO:0071011">
    <property type="term" value="C:precatalytic spliceosome"/>
    <property type="evidence" value="ECO:0007669"/>
    <property type="project" value="TreeGrafter"/>
</dbReference>
<dbReference type="SMART" id="SM00360">
    <property type="entry name" value="RRM"/>
    <property type="match status" value="3"/>
</dbReference>
<dbReference type="InterPro" id="IPR035979">
    <property type="entry name" value="RBD_domain_sf"/>
</dbReference>
<dbReference type="InterPro" id="IPR000504">
    <property type="entry name" value="RRM_dom"/>
</dbReference>
<evidence type="ECO:0000256" key="2">
    <source>
        <dbReference type="ARBA" id="ARBA00022884"/>
    </source>
</evidence>
<dbReference type="FunCoup" id="A0A152A4K1">
    <property type="interactions" value="738"/>
</dbReference>
<evidence type="ECO:0000259" key="5">
    <source>
        <dbReference type="PROSITE" id="PS50102"/>
    </source>
</evidence>
<sequence length="519" mass="57362">MKFEMNESQNNSTAQSFDESPVDDCNVFVKYLPCDYTEKELYKLFEPYGSIINTKVMVNIKTGNSLGYGFVRFSDANFAQEAIKNMNRVQIGYKTLLCKLSKPSTTVNIVASEGTQAEVENPGEPTSTLYVRILSPTITDLMLKQTFSQYGEVIESQVLIDSISGKSKRAGLIRFSNLQNSIKAFNSMIGSLVLGETPLVIKYAPNSTKLNKNSPSLQSQQQLATVSQYIQPFSLNSATSNNSSSAISLSLSSSSLSSTASSTSSSPSSSGSLSPSTSSNALGSSSSFHICTYVQQPSQQAQPQAQPLPTQPQYTLHYPDQYHHQTYHHYSDYSAGGYYSPGQILTTTTTATGETIIVSSSAQPPQIQYYHHHHIDPYYYAAVYSPPIYSQSSSPNNSGPSSPILSPVSSPKQSYYEQYIQHPIHQQQQQHLQHRDTQQSNSILICTFKGNLEYSNLISIFSKYGELKSINININPNNNKTKCFITFNALDSAINAQQQLDKCKVGQSLIRVKFFNKKI</sequence>
<feature type="region of interest" description="Disordered" evidence="4">
    <location>
        <begin position="1"/>
        <end position="20"/>
    </location>
</feature>
<dbReference type="GO" id="GO:0000398">
    <property type="term" value="P:mRNA splicing, via spliceosome"/>
    <property type="evidence" value="ECO:0007669"/>
    <property type="project" value="TreeGrafter"/>
</dbReference>
<evidence type="ECO:0000256" key="4">
    <source>
        <dbReference type="SAM" id="MobiDB-lite"/>
    </source>
</evidence>
<protein>
    <recommendedName>
        <fullName evidence="5">RRM domain-containing protein</fullName>
    </recommendedName>
</protein>
<organism evidence="6 7">
    <name type="scientific">Tieghemostelium lacteum</name>
    <name type="common">Slime mold</name>
    <name type="synonym">Dictyostelium lacteum</name>
    <dbReference type="NCBI Taxonomy" id="361077"/>
    <lineage>
        <taxon>Eukaryota</taxon>
        <taxon>Amoebozoa</taxon>
        <taxon>Evosea</taxon>
        <taxon>Eumycetozoa</taxon>
        <taxon>Dictyostelia</taxon>
        <taxon>Dictyosteliales</taxon>
        <taxon>Raperosteliaceae</taxon>
        <taxon>Tieghemostelium</taxon>
    </lineage>
</organism>
<keyword evidence="2 3" id="KW-0694">RNA-binding</keyword>